<dbReference type="PANTHER" id="PTHR21496">
    <property type="entry name" value="FERREDOXIN-RELATED"/>
    <property type="match status" value="1"/>
</dbReference>
<sequence length="210" mass="22997">MATTLPFAFGNRRGDPWNFVGLASSFPNLDLDGKSVSERRSCNPKGSAPGCKVYLVPRASNTAGATEASEVDAAVPDTTTLKDQVLVFQYKGKFHAVDNVSAAISAPNPIMSLRRTKIDMSPNQRCPHSSYPLSRGSPFDIEDFGISLSSGISCPKHDWSFDLHTGQGDRGSYKLAIWEIDLRPVTSSTTKTETDPEDKEVWVRRKQKMG</sequence>
<comment type="caution">
    <text evidence="8">The sequence shown here is derived from an EMBL/GenBank/DDBJ whole genome shotgun (WGS) entry which is preliminary data.</text>
</comment>
<name>A0AAW0RB99_9PEZI</name>
<keyword evidence="9" id="KW-1185">Reference proteome</keyword>
<dbReference type="Gene3D" id="2.102.10.10">
    <property type="entry name" value="Rieske [2Fe-2S] iron-sulphur domain"/>
    <property type="match status" value="1"/>
</dbReference>
<evidence type="ECO:0000313" key="9">
    <source>
        <dbReference type="Proteomes" id="UP001392437"/>
    </source>
</evidence>
<keyword evidence="1" id="KW-0001">2Fe-2S</keyword>
<evidence type="ECO:0000256" key="2">
    <source>
        <dbReference type="ARBA" id="ARBA00022723"/>
    </source>
</evidence>
<evidence type="ECO:0000256" key="3">
    <source>
        <dbReference type="ARBA" id="ARBA00023004"/>
    </source>
</evidence>
<feature type="region of interest" description="Disordered" evidence="6">
    <location>
        <begin position="186"/>
        <end position="210"/>
    </location>
</feature>
<organism evidence="8 9">
    <name type="scientific">Apiospora kogelbergensis</name>
    <dbReference type="NCBI Taxonomy" id="1337665"/>
    <lineage>
        <taxon>Eukaryota</taxon>
        <taxon>Fungi</taxon>
        <taxon>Dikarya</taxon>
        <taxon>Ascomycota</taxon>
        <taxon>Pezizomycotina</taxon>
        <taxon>Sordariomycetes</taxon>
        <taxon>Xylariomycetidae</taxon>
        <taxon>Amphisphaeriales</taxon>
        <taxon>Apiosporaceae</taxon>
        <taxon>Apiospora</taxon>
    </lineage>
</organism>
<dbReference type="SUPFAM" id="SSF50022">
    <property type="entry name" value="ISP domain"/>
    <property type="match status" value="1"/>
</dbReference>
<dbReference type="InterPro" id="IPR017941">
    <property type="entry name" value="Rieske_2Fe-2S"/>
</dbReference>
<evidence type="ECO:0000256" key="6">
    <source>
        <dbReference type="SAM" id="MobiDB-lite"/>
    </source>
</evidence>
<evidence type="ECO:0000313" key="8">
    <source>
        <dbReference type="EMBL" id="KAK8132074.1"/>
    </source>
</evidence>
<dbReference type="PROSITE" id="PS51296">
    <property type="entry name" value="RIESKE"/>
    <property type="match status" value="1"/>
</dbReference>
<reference evidence="8 9" key="1">
    <citation type="submission" date="2023-01" db="EMBL/GenBank/DDBJ databases">
        <title>Analysis of 21 Apiospora genomes using comparative genomics revels a genus with tremendous synthesis potential of carbohydrate active enzymes and secondary metabolites.</title>
        <authorList>
            <person name="Sorensen T."/>
        </authorList>
    </citation>
    <scope>NUCLEOTIDE SEQUENCE [LARGE SCALE GENOMIC DNA]</scope>
    <source>
        <strain evidence="8 9">CBS 117206</strain>
    </source>
</reference>
<dbReference type="InterPro" id="IPR036922">
    <property type="entry name" value="Rieske_2Fe-2S_sf"/>
</dbReference>
<dbReference type="GO" id="GO:0046872">
    <property type="term" value="F:metal ion binding"/>
    <property type="evidence" value="ECO:0007669"/>
    <property type="project" value="UniProtKB-KW"/>
</dbReference>
<dbReference type="GO" id="GO:0051537">
    <property type="term" value="F:2 iron, 2 sulfur cluster binding"/>
    <property type="evidence" value="ECO:0007669"/>
    <property type="project" value="UniProtKB-KW"/>
</dbReference>
<evidence type="ECO:0000259" key="7">
    <source>
        <dbReference type="PROSITE" id="PS51296"/>
    </source>
</evidence>
<dbReference type="EMBL" id="JAQQWP010000001">
    <property type="protein sequence ID" value="KAK8132074.1"/>
    <property type="molecule type" value="Genomic_DNA"/>
</dbReference>
<keyword evidence="3" id="KW-0408">Iron</keyword>
<dbReference type="AlphaFoldDB" id="A0AAW0RB99"/>
<dbReference type="Pfam" id="PF00355">
    <property type="entry name" value="Rieske"/>
    <property type="match status" value="1"/>
</dbReference>
<evidence type="ECO:0000256" key="5">
    <source>
        <dbReference type="ARBA" id="ARBA00034078"/>
    </source>
</evidence>
<feature type="domain" description="Rieske" evidence="7">
    <location>
        <begin position="125"/>
        <end position="203"/>
    </location>
</feature>
<keyword evidence="4" id="KW-0411">Iron-sulfur</keyword>
<proteinExistence type="predicted"/>
<comment type="cofactor">
    <cofactor evidence="5">
        <name>[2Fe-2S] cluster</name>
        <dbReference type="ChEBI" id="CHEBI:190135"/>
    </cofactor>
</comment>
<accession>A0AAW0RB99</accession>
<dbReference type="PANTHER" id="PTHR21496:SF0">
    <property type="entry name" value="RIESKE DOMAIN-CONTAINING PROTEIN"/>
    <property type="match status" value="1"/>
</dbReference>
<evidence type="ECO:0000256" key="1">
    <source>
        <dbReference type="ARBA" id="ARBA00022714"/>
    </source>
</evidence>
<dbReference type="Proteomes" id="UP001392437">
    <property type="component" value="Unassembled WGS sequence"/>
</dbReference>
<keyword evidence="2" id="KW-0479">Metal-binding</keyword>
<gene>
    <name evidence="8" type="ORF">PG999_000247</name>
</gene>
<protein>
    <recommendedName>
        <fullName evidence="7">Rieske domain-containing protein</fullName>
    </recommendedName>
</protein>
<evidence type="ECO:0000256" key="4">
    <source>
        <dbReference type="ARBA" id="ARBA00023014"/>
    </source>
</evidence>